<evidence type="ECO:0000256" key="4">
    <source>
        <dbReference type="ARBA" id="ARBA00023136"/>
    </source>
</evidence>
<dbReference type="Proteomes" id="UP000503462">
    <property type="component" value="Chromosome 4"/>
</dbReference>
<dbReference type="InterPro" id="IPR019465">
    <property type="entry name" value="Cog5"/>
</dbReference>
<accession>A0A6H0Y0T3</accession>
<evidence type="ECO:0000256" key="3">
    <source>
        <dbReference type="ARBA" id="ARBA00023034"/>
    </source>
</evidence>
<reference evidence="7 8" key="1">
    <citation type="journal article" date="2016" name="Sci. Rep.">
        <title>Peltaster fructicola genome reveals evolution from an invasive phytopathogen to an ectophytic parasite.</title>
        <authorList>
            <person name="Xu C."/>
            <person name="Chen H."/>
            <person name="Gleason M.L."/>
            <person name="Xu J.R."/>
            <person name="Liu H."/>
            <person name="Zhang R."/>
            <person name="Sun G."/>
        </authorList>
    </citation>
    <scope>NUCLEOTIDE SEQUENCE [LARGE SCALE GENOMIC DNA]</scope>
    <source>
        <strain evidence="7 8">LNHT1506</strain>
    </source>
</reference>
<dbReference type="Pfam" id="PF10392">
    <property type="entry name" value="COG5_N"/>
    <property type="match status" value="1"/>
</dbReference>
<evidence type="ECO:0000256" key="2">
    <source>
        <dbReference type="ARBA" id="ARBA00020974"/>
    </source>
</evidence>
<evidence type="ECO:0000256" key="1">
    <source>
        <dbReference type="ARBA" id="ARBA00004395"/>
    </source>
</evidence>
<gene>
    <name evidence="7" type="ORF">AMS68_006048</name>
</gene>
<proteinExistence type="predicted"/>
<name>A0A6H0Y0T3_9PEZI</name>
<evidence type="ECO:0000313" key="8">
    <source>
        <dbReference type="Proteomes" id="UP000503462"/>
    </source>
</evidence>
<organism evidence="7 8">
    <name type="scientific">Peltaster fructicola</name>
    <dbReference type="NCBI Taxonomy" id="286661"/>
    <lineage>
        <taxon>Eukaryota</taxon>
        <taxon>Fungi</taxon>
        <taxon>Dikarya</taxon>
        <taxon>Ascomycota</taxon>
        <taxon>Pezizomycotina</taxon>
        <taxon>Dothideomycetes</taxon>
        <taxon>Dothideomycetes incertae sedis</taxon>
        <taxon>Peltaster</taxon>
    </lineage>
</organism>
<dbReference type="OrthoDB" id="18786at2759"/>
<evidence type="ECO:0000259" key="5">
    <source>
        <dbReference type="Pfam" id="PF10392"/>
    </source>
</evidence>
<comment type="subcellular location">
    <subcellularLocation>
        <location evidence="1">Golgi apparatus membrane</location>
        <topology evidence="1">Peripheral membrane protein</topology>
    </subcellularLocation>
</comment>
<keyword evidence="8" id="KW-1185">Reference proteome</keyword>
<evidence type="ECO:0000259" key="6">
    <source>
        <dbReference type="Pfam" id="PF20649"/>
    </source>
</evidence>
<keyword evidence="4" id="KW-0472">Membrane</keyword>
<dbReference type="InterPro" id="IPR049176">
    <property type="entry name" value="COG5_N"/>
</dbReference>
<dbReference type="PANTHER" id="PTHR13228">
    <property type="entry name" value="CONSERVED OLIGOMERIC GOLGI COMPLEX COMPONENT 5"/>
    <property type="match status" value="1"/>
</dbReference>
<dbReference type="AlphaFoldDB" id="A0A6H0Y0T3"/>
<evidence type="ECO:0000313" key="7">
    <source>
        <dbReference type="EMBL" id="QIX00531.1"/>
    </source>
</evidence>
<dbReference type="GO" id="GO:0006891">
    <property type="term" value="P:intra-Golgi vesicle-mediated transport"/>
    <property type="evidence" value="ECO:0007669"/>
    <property type="project" value="InterPro"/>
</dbReference>
<protein>
    <recommendedName>
        <fullName evidence="2">Conserved oligomeric Golgi complex subunit 5</fullName>
    </recommendedName>
</protein>
<feature type="domain" description="Conserved oligomeric Golgi complex subunit 5 N-terminal" evidence="5">
    <location>
        <begin position="12"/>
        <end position="143"/>
    </location>
</feature>
<keyword evidence="3" id="KW-0333">Golgi apparatus</keyword>
<dbReference type="GO" id="GO:0017119">
    <property type="term" value="C:Golgi transport complex"/>
    <property type="evidence" value="ECO:0007669"/>
    <property type="project" value="InterPro"/>
</dbReference>
<dbReference type="Pfam" id="PF20649">
    <property type="entry name" value="COG5_C"/>
    <property type="match status" value="1"/>
</dbReference>
<feature type="domain" description="Conserved oligomeric Golgi complex subunit 5 helical" evidence="6">
    <location>
        <begin position="203"/>
        <end position="395"/>
    </location>
</feature>
<dbReference type="InterPro" id="IPR048485">
    <property type="entry name" value="COG5_helical"/>
</dbReference>
<dbReference type="GO" id="GO:0000139">
    <property type="term" value="C:Golgi membrane"/>
    <property type="evidence" value="ECO:0007669"/>
    <property type="project" value="UniProtKB-SubCell"/>
</dbReference>
<sequence length="436" mass="47675">MATTQSYVDYDALLSPDFTPQAYANRLVHQTNNANDTPIDLATPLSRVLFDAQEVDTHIDTISTQHALPLVEYTRVRADAGQHVLTEVESQVNTLSESYERLAREVGERYEAAAQMQLAAERLVKTVRLGRAVQRALALGRQLQSQTEELSSPGGHRAMASASSTVLGLRQLFSATGKGQEAEGLGRVLVVTTLRNEIVAPAERTLLNRAQQTVREFSMSSLVASTSGSTFRETEETKNRATHALQALYLLSPTRPGMTSATFEPTLMVQALQSYLQTALTSSLAALTRALATLPTLERTLLEISARCQNIVALEALLESTKAPQHPQLPSTDDQQSFLRPLLRHLDTASLPSYFWRSMAGQMSNRVHEILARGGVSARTLRTNKDKVKDAVRECVDRGSQLPVSGSVLGKKDGKVGNWEREAAVMVGSIMGPLQR</sequence>
<dbReference type="EMBL" id="CP051142">
    <property type="protein sequence ID" value="QIX00531.1"/>
    <property type="molecule type" value="Genomic_DNA"/>
</dbReference>
<dbReference type="PANTHER" id="PTHR13228:SF3">
    <property type="entry name" value="CONSERVED OLIGOMERIC GOLGI COMPLEX SUBUNIT 5"/>
    <property type="match status" value="1"/>
</dbReference>